<name>A0A1H8ALV1_9RHOB</name>
<dbReference type="InterPro" id="IPR029787">
    <property type="entry name" value="Nucleotide_cyclase"/>
</dbReference>
<evidence type="ECO:0000259" key="2">
    <source>
        <dbReference type="PROSITE" id="PS50125"/>
    </source>
</evidence>
<dbReference type="Proteomes" id="UP000199372">
    <property type="component" value="Unassembled WGS sequence"/>
</dbReference>
<dbReference type="PROSITE" id="PS50125">
    <property type="entry name" value="GUANYLATE_CYCLASE_2"/>
    <property type="match status" value="1"/>
</dbReference>
<dbReference type="InterPro" id="IPR050697">
    <property type="entry name" value="Adenylyl/Guanylyl_Cyclase_3/4"/>
</dbReference>
<dbReference type="PANTHER" id="PTHR43081">
    <property type="entry name" value="ADENYLATE CYCLASE, TERMINAL-DIFFERENTIATION SPECIFIC-RELATED"/>
    <property type="match status" value="1"/>
</dbReference>
<dbReference type="EMBL" id="FOCM01000001">
    <property type="protein sequence ID" value="SEM70818.1"/>
    <property type="molecule type" value="Genomic_DNA"/>
</dbReference>
<dbReference type="Pfam" id="PF05226">
    <property type="entry name" value="CHASE2"/>
    <property type="match status" value="1"/>
</dbReference>
<feature type="transmembrane region" description="Helical" evidence="1">
    <location>
        <begin position="348"/>
        <end position="367"/>
    </location>
</feature>
<reference evidence="4" key="1">
    <citation type="submission" date="2016-10" db="EMBL/GenBank/DDBJ databases">
        <authorList>
            <person name="Varghese N."/>
            <person name="Submissions S."/>
        </authorList>
    </citation>
    <scope>NUCLEOTIDE SEQUENCE [LARGE SCALE GENOMIC DNA]</scope>
    <source>
        <strain evidence="4">DSM 26893</strain>
    </source>
</reference>
<dbReference type="GO" id="GO:0035556">
    <property type="term" value="P:intracellular signal transduction"/>
    <property type="evidence" value="ECO:0007669"/>
    <property type="project" value="InterPro"/>
</dbReference>
<evidence type="ECO:0000313" key="3">
    <source>
        <dbReference type="EMBL" id="SEM70818.1"/>
    </source>
</evidence>
<keyword evidence="1" id="KW-0472">Membrane</keyword>
<dbReference type="GO" id="GO:0004016">
    <property type="term" value="F:adenylate cyclase activity"/>
    <property type="evidence" value="ECO:0007669"/>
    <property type="project" value="UniProtKB-ARBA"/>
</dbReference>
<dbReference type="AlphaFoldDB" id="A0A1H8ALV1"/>
<feature type="transmembrane region" description="Helical" evidence="1">
    <location>
        <begin position="321"/>
        <end position="341"/>
    </location>
</feature>
<dbReference type="CDD" id="cd07302">
    <property type="entry name" value="CHD"/>
    <property type="match status" value="1"/>
</dbReference>
<evidence type="ECO:0000313" key="4">
    <source>
        <dbReference type="Proteomes" id="UP000199372"/>
    </source>
</evidence>
<keyword evidence="4" id="KW-1185">Reference proteome</keyword>
<feature type="domain" description="Guanylate cyclase" evidence="2">
    <location>
        <begin position="434"/>
        <end position="556"/>
    </location>
</feature>
<protein>
    <submittedName>
        <fullName evidence="3">Adenylate cyclase</fullName>
    </submittedName>
</protein>
<feature type="transmembrane region" description="Helical" evidence="1">
    <location>
        <begin position="373"/>
        <end position="392"/>
    </location>
</feature>
<dbReference type="SMART" id="SM01080">
    <property type="entry name" value="CHASE2"/>
    <property type="match status" value="1"/>
</dbReference>
<dbReference type="SMART" id="SM00044">
    <property type="entry name" value="CYCc"/>
    <property type="match status" value="1"/>
</dbReference>
<dbReference type="InterPro" id="IPR007890">
    <property type="entry name" value="CHASE2"/>
</dbReference>
<keyword evidence="1" id="KW-1133">Transmembrane helix</keyword>
<dbReference type="PANTHER" id="PTHR43081:SF20">
    <property type="entry name" value="TWO-COMPONENT RESPONSE REGULATOR"/>
    <property type="match status" value="1"/>
</dbReference>
<dbReference type="InterPro" id="IPR001054">
    <property type="entry name" value="A/G_cyclase"/>
</dbReference>
<accession>A0A1H8ALV1</accession>
<dbReference type="GO" id="GO:0006171">
    <property type="term" value="P:cAMP biosynthetic process"/>
    <property type="evidence" value="ECO:0007669"/>
    <property type="project" value="TreeGrafter"/>
</dbReference>
<keyword evidence="1" id="KW-0812">Transmembrane</keyword>
<dbReference type="SUPFAM" id="SSF55073">
    <property type="entry name" value="Nucleotide cyclase"/>
    <property type="match status" value="1"/>
</dbReference>
<gene>
    <name evidence="3" type="ORF">SAMN04488011_101190</name>
</gene>
<evidence type="ECO:0000256" key="1">
    <source>
        <dbReference type="SAM" id="Phobius"/>
    </source>
</evidence>
<dbReference type="Pfam" id="PF00211">
    <property type="entry name" value="Guanylate_cyc"/>
    <property type="match status" value="1"/>
</dbReference>
<sequence length="614" mass="64263">MVRRRWRRWRGPAVGGLLALLTALALSLWHPGARTEIGAGLEGRLLDLRFQVRGHRPSPDSTAIVVFDDRAVAGLETFPPSRSDIARTVHALFDGGAAVVALDLLLVDPRPDDATLAQALDRGETVLGVAEAPAGHEMTGLIDPAGFGLVIGADPIRPLPSLGPTAELQGHAALGHVTVKHDTDGALRRMRPALTLLTPDGTQTLPGLGVAAASAVGRRPEIVLPGDDIAGRLSGDWPVAWLDTTGALPLNFYGPGGAIPTHSAGDLEGADLVGRVVFLGATATGFGDRHATSFDPVLPGVEAHATLAANLLAGETLRRDLVAWCLGGGLAISLALAGYWAGGRRRPALFIIASVSIIVLALLVLQVAFARGWWLDATTVLSALLCGLAIGGTRRVLETRRRAATLARFQSPRLVEAIASQADSLGNPLPREAVVVFVDVAGFTSIAERVGPTETAQFLRRFHELVEAAAEPQGGAIMDFAGDGVLVVFGVPTPTSDEATRALRFIDRLLDDANRQGLVLRSGAHFGPVELGILGGLRHRTVAISGDVVNIASRLQDAAKRMGASFAASADFVAALDDRPAAGLEPAGELNLRGRAAPVSVWVRPVEKRVGSLR</sequence>
<organism evidence="3 4">
    <name type="scientific">Palleronia pelagia</name>
    <dbReference type="NCBI Taxonomy" id="387096"/>
    <lineage>
        <taxon>Bacteria</taxon>
        <taxon>Pseudomonadati</taxon>
        <taxon>Pseudomonadota</taxon>
        <taxon>Alphaproteobacteria</taxon>
        <taxon>Rhodobacterales</taxon>
        <taxon>Roseobacteraceae</taxon>
        <taxon>Palleronia</taxon>
    </lineage>
</organism>
<dbReference type="Gene3D" id="3.30.70.1230">
    <property type="entry name" value="Nucleotide cyclase"/>
    <property type="match status" value="1"/>
</dbReference>
<proteinExistence type="predicted"/>